<organism evidence="2 3">
    <name type="scientific">Endozoicomonas gorgoniicola</name>
    <dbReference type="NCBI Taxonomy" id="1234144"/>
    <lineage>
        <taxon>Bacteria</taxon>
        <taxon>Pseudomonadati</taxon>
        <taxon>Pseudomonadota</taxon>
        <taxon>Gammaproteobacteria</taxon>
        <taxon>Oceanospirillales</taxon>
        <taxon>Endozoicomonadaceae</taxon>
        <taxon>Endozoicomonas</taxon>
    </lineage>
</organism>
<dbReference type="Proteomes" id="UP001209854">
    <property type="component" value="Unassembled WGS sequence"/>
</dbReference>
<proteinExistence type="predicted"/>
<name>A0ABT3MRW8_9GAMM</name>
<gene>
    <name evidence="2" type="ORF">NX722_05530</name>
</gene>
<evidence type="ECO:0000313" key="3">
    <source>
        <dbReference type="Proteomes" id="UP001209854"/>
    </source>
</evidence>
<comment type="caution">
    <text evidence="2">The sequence shown here is derived from an EMBL/GenBank/DDBJ whole genome shotgun (WGS) entry which is preliminary data.</text>
</comment>
<sequence>MSRDYSGGAYHRTNSKFSKLGKTEQRLRLSRDIRRWLNSGHHIQQLPPGPVTAVGRLDKFSILMIESGYAYEL</sequence>
<protein>
    <submittedName>
        <fullName evidence="2">Uncharacterized protein</fullName>
    </submittedName>
</protein>
<evidence type="ECO:0000313" key="2">
    <source>
        <dbReference type="EMBL" id="MCW7552113.1"/>
    </source>
</evidence>
<reference evidence="2 3" key="1">
    <citation type="submission" date="2022-10" db="EMBL/GenBank/DDBJ databases">
        <title>High-quality genome sequences of two octocoral-associated bacteria, Endozoicomonas euniceicola EF212 and Endozoicomonas gorgoniicola PS125.</title>
        <authorList>
            <person name="Chiou Y.-J."/>
            <person name="Chen Y.-H."/>
        </authorList>
    </citation>
    <scope>NUCLEOTIDE SEQUENCE [LARGE SCALE GENOMIC DNA]</scope>
    <source>
        <strain evidence="2 3">PS125</strain>
    </source>
</reference>
<dbReference type="EMBL" id="JAPFCC010000001">
    <property type="protein sequence ID" value="MCW7552113.1"/>
    <property type="molecule type" value="Genomic_DNA"/>
</dbReference>
<keyword evidence="3" id="KW-1185">Reference proteome</keyword>
<evidence type="ECO:0000256" key="1">
    <source>
        <dbReference type="SAM" id="MobiDB-lite"/>
    </source>
</evidence>
<dbReference type="RefSeq" id="WP_262567091.1">
    <property type="nucleotide sequence ID" value="NZ_JAPFCC010000001.1"/>
</dbReference>
<feature type="region of interest" description="Disordered" evidence="1">
    <location>
        <begin position="1"/>
        <end position="22"/>
    </location>
</feature>
<accession>A0ABT3MRW8</accession>